<gene>
    <name evidence="3" type="ORF">SEMRO_96_G049640.1</name>
</gene>
<proteinExistence type="predicted"/>
<keyword evidence="2" id="KW-1133">Transmembrane helix</keyword>
<feature type="compositionally biased region" description="Low complexity" evidence="1">
    <location>
        <begin position="54"/>
        <end position="64"/>
    </location>
</feature>
<keyword evidence="2" id="KW-0812">Transmembrane</keyword>
<protein>
    <submittedName>
        <fullName evidence="3">Uncharacterized protein</fullName>
    </submittedName>
</protein>
<evidence type="ECO:0000313" key="4">
    <source>
        <dbReference type="Proteomes" id="UP001153069"/>
    </source>
</evidence>
<evidence type="ECO:0000313" key="3">
    <source>
        <dbReference type="EMBL" id="CAB9500956.1"/>
    </source>
</evidence>
<feature type="transmembrane region" description="Helical" evidence="2">
    <location>
        <begin position="147"/>
        <end position="171"/>
    </location>
</feature>
<accession>A0A9N8DHX5</accession>
<dbReference type="InterPro" id="IPR011050">
    <property type="entry name" value="Pectin_lyase_fold/virulence"/>
</dbReference>
<dbReference type="EMBL" id="CAICTM010000095">
    <property type="protein sequence ID" value="CAB9500956.1"/>
    <property type="molecule type" value="Genomic_DNA"/>
</dbReference>
<sequence length="531" mass="57753">MKQDEQQQRTATNDSLAADYKATEEAGKEEENVPVLHGSIAPLPSVNELGRGQTSASTITSTSTPGAFAVAPTPFAINDPPPPSMEPMASTADDSRLVEAELVTPPVEAIQVLSSDDLERQEPTNNNKNDQVANTGTLPEQGDNKRWLWPIAAVIICVLAAALVVTLLVLLRESNQESSSLNDAGLTTRTNLSLPEINEIITVTPAPTFDYPCFSESLELNFALVQNPHQDLFVVCPNSHIRIGIMRIPSVNNTYINGQDPLFIVRSNVEVRCGLDGSSSNNCTLDGGTSQLVIMYYGENQYGITPQDVQNVTVRGITFTGTLDQGFQFGSASVLVANQQAKDIQLIDCRWQHSFVPLFLVYVGINPYLWSQGTMALPSRGNQVSIVDSTFTNITYGSALFAVMDQVVSIERGRFSDLKVEENPRNCDLQGPVFCTNVMYCALSSHCSIHDTCLQDVEYLADAGLLTASLQAEWDISNIHGDLVLADRQIDANQFETCDSAVGQYKDHLFSSMECADPASLYDASPVCPLL</sequence>
<comment type="caution">
    <text evidence="3">The sequence shown here is derived from an EMBL/GenBank/DDBJ whole genome shotgun (WGS) entry which is preliminary data.</text>
</comment>
<organism evidence="3 4">
    <name type="scientific">Seminavis robusta</name>
    <dbReference type="NCBI Taxonomy" id="568900"/>
    <lineage>
        <taxon>Eukaryota</taxon>
        <taxon>Sar</taxon>
        <taxon>Stramenopiles</taxon>
        <taxon>Ochrophyta</taxon>
        <taxon>Bacillariophyta</taxon>
        <taxon>Bacillariophyceae</taxon>
        <taxon>Bacillariophycidae</taxon>
        <taxon>Naviculales</taxon>
        <taxon>Naviculaceae</taxon>
        <taxon>Seminavis</taxon>
    </lineage>
</organism>
<name>A0A9N8DHX5_9STRA</name>
<keyword evidence="4" id="KW-1185">Reference proteome</keyword>
<dbReference type="AlphaFoldDB" id="A0A9N8DHX5"/>
<dbReference type="SUPFAM" id="SSF51126">
    <property type="entry name" value="Pectin lyase-like"/>
    <property type="match status" value="1"/>
</dbReference>
<reference evidence="3" key="1">
    <citation type="submission" date="2020-06" db="EMBL/GenBank/DDBJ databases">
        <authorList>
            <consortium name="Plant Systems Biology data submission"/>
        </authorList>
    </citation>
    <scope>NUCLEOTIDE SEQUENCE</scope>
    <source>
        <strain evidence="3">D6</strain>
    </source>
</reference>
<dbReference type="OrthoDB" id="41782at2759"/>
<dbReference type="Proteomes" id="UP001153069">
    <property type="component" value="Unassembled WGS sequence"/>
</dbReference>
<evidence type="ECO:0000256" key="2">
    <source>
        <dbReference type="SAM" id="Phobius"/>
    </source>
</evidence>
<feature type="compositionally biased region" description="Polar residues" evidence="1">
    <location>
        <begin position="123"/>
        <end position="138"/>
    </location>
</feature>
<feature type="region of interest" description="Disordered" evidence="1">
    <location>
        <begin position="114"/>
        <end position="139"/>
    </location>
</feature>
<feature type="compositionally biased region" description="Basic and acidic residues" evidence="1">
    <location>
        <begin position="21"/>
        <end position="31"/>
    </location>
</feature>
<keyword evidence="2" id="KW-0472">Membrane</keyword>
<evidence type="ECO:0000256" key="1">
    <source>
        <dbReference type="SAM" id="MobiDB-lite"/>
    </source>
</evidence>
<feature type="region of interest" description="Disordered" evidence="1">
    <location>
        <begin position="1"/>
        <end position="67"/>
    </location>
</feature>